<reference evidence="3" key="1">
    <citation type="submission" date="2016-10" db="EMBL/GenBank/DDBJ databases">
        <authorList>
            <person name="Varghese N."/>
            <person name="Submissions S."/>
        </authorList>
    </citation>
    <scope>NUCLEOTIDE SEQUENCE [LARGE SCALE GENOMIC DNA]</scope>
    <source>
        <strain evidence="3">DSM 21620</strain>
    </source>
</reference>
<evidence type="ECO:0000313" key="2">
    <source>
        <dbReference type="EMBL" id="SDC46863.1"/>
    </source>
</evidence>
<dbReference type="STRING" id="361279.SAMN05421663_102504"/>
<dbReference type="PROSITE" id="PS50801">
    <property type="entry name" value="STAS"/>
    <property type="match status" value="1"/>
</dbReference>
<accession>A0A1G6LUD1</accession>
<evidence type="ECO:0000313" key="3">
    <source>
        <dbReference type="Proteomes" id="UP000198666"/>
    </source>
</evidence>
<dbReference type="InterPro" id="IPR051932">
    <property type="entry name" value="Bact_StressResp_Reg"/>
</dbReference>
<dbReference type="PANTHER" id="PTHR33745">
    <property type="entry name" value="RSBT ANTAGONIST PROTEIN RSBS-RELATED"/>
    <property type="match status" value="1"/>
</dbReference>
<organism evidence="2 3">
    <name type="scientific">Terribacillus halophilus</name>
    <dbReference type="NCBI Taxonomy" id="361279"/>
    <lineage>
        <taxon>Bacteria</taxon>
        <taxon>Bacillati</taxon>
        <taxon>Bacillota</taxon>
        <taxon>Bacilli</taxon>
        <taxon>Bacillales</taxon>
        <taxon>Bacillaceae</taxon>
        <taxon>Terribacillus</taxon>
    </lineage>
</organism>
<dbReference type="InterPro" id="IPR002645">
    <property type="entry name" value="STAS_dom"/>
</dbReference>
<dbReference type="Pfam" id="PF01740">
    <property type="entry name" value="STAS"/>
    <property type="match status" value="1"/>
</dbReference>
<evidence type="ECO:0000259" key="1">
    <source>
        <dbReference type="PROSITE" id="PS50801"/>
    </source>
</evidence>
<dbReference type="Proteomes" id="UP000198666">
    <property type="component" value="Unassembled WGS sequence"/>
</dbReference>
<dbReference type="OrthoDB" id="9812260at2"/>
<dbReference type="EMBL" id="FMZB01000002">
    <property type="protein sequence ID" value="SDC46863.1"/>
    <property type="molecule type" value="Genomic_DNA"/>
</dbReference>
<dbReference type="InterPro" id="IPR036513">
    <property type="entry name" value="STAS_dom_sf"/>
</dbReference>
<dbReference type="RefSeq" id="WP_093726309.1">
    <property type="nucleotide sequence ID" value="NZ_FMZB01000002.1"/>
</dbReference>
<dbReference type="AlphaFoldDB" id="A0A1G6LUD1"/>
<feature type="domain" description="STAS" evidence="1">
    <location>
        <begin position="42"/>
        <end position="154"/>
    </location>
</feature>
<dbReference type="PANTHER" id="PTHR33745:SF8">
    <property type="entry name" value="BLUE-LIGHT PHOTORECEPTOR"/>
    <property type="match status" value="1"/>
</dbReference>
<dbReference type="CDD" id="cd07041">
    <property type="entry name" value="STAS_RsbR_RsbS_like"/>
    <property type="match status" value="1"/>
</dbReference>
<dbReference type="Gene3D" id="3.30.750.24">
    <property type="entry name" value="STAS domain"/>
    <property type="match status" value="1"/>
</dbReference>
<sequence>MYPIYVPNEDKLYFVGIQRDASDRKSEETKAEEFKQQASLLSTPFVPISENICILPLVGNINLERWEDIYQRISAHVHDRDVEIFIMDLQGLQDVNDDMYSGILRLQQILQVMGARLMVTGIEPSMAKVSVNLADYRKKKISFYANVQQALESIRAKY</sequence>
<name>A0A1G6LUD1_9BACI</name>
<keyword evidence="3" id="KW-1185">Reference proteome</keyword>
<dbReference type="SUPFAM" id="SSF52091">
    <property type="entry name" value="SpoIIaa-like"/>
    <property type="match status" value="1"/>
</dbReference>
<gene>
    <name evidence="2" type="ORF">SAMN05421663_102504</name>
</gene>
<proteinExistence type="predicted"/>
<protein>
    <submittedName>
        <fullName evidence="2">Anti-anti-sigma regulatory factor (Antagonist of anti-sigma factor)</fullName>
    </submittedName>
</protein>